<accession>A0A3G1KPX7</accession>
<dbReference type="Proteomes" id="UP000323521">
    <property type="component" value="Chromosome"/>
</dbReference>
<proteinExistence type="predicted"/>
<dbReference type="OrthoDB" id="9949561at2"/>
<dbReference type="AlphaFoldDB" id="A0A3G1KPX7"/>
<dbReference type="KEGG" id="fwa:DCMF_06810"/>
<gene>
    <name evidence="1" type="ORF">DCMF_06810</name>
</gene>
<protein>
    <submittedName>
        <fullName evidence="1">Uncharacterized protein</fullName>
    </submittedName>
</protein>
<dbReference type="EMBL" id="CP017634">
    <property type="protein sequence ID" value="ATW24529.1"/>
    <property type="molecule type" value="Genomic_DNA"/>
</dbReference>
<evidence type="ECO:0000313" key="2">
    <source>
        <dbReference type="Proteomes" id="UP000323521"/>
    </source>
</evidence>
<name>A0A3G1KPX7_FORW1</name>
<dbReference type="RefSeq" id="WP_148133728.1">
    <property type="nucleotide sequence ID" value="NZ_CP017634.1"/>
</dbReference>
<organism evidence="1 2">
    <name type="scientific">Formimonas warabiya</name>
    <dbReference type="NCBI Taxonomy" id="1761012"/>
    <lineage>
        <taxon>Bacteria</taxon>
        <taxon>Bacillati</taxon>
        <taxon>Bacillota</taxon>
        <taxon>Clostridia</taxon>
        <taxon>Eubacteriales</taxon>
        <taxon>Peptococcaceae</taxon>
        <taxon>Candidatus Formimonas</taxon>
    </lineage>
</organism>
<sequence>MSFIFSLFGNTDKAKTSLPELEAIQSLKKQLVDVGFASDEVEFMIRSHSHKRSLLDMGTDDLRNIKELLSVQLDIARRCLNLANQKD</sequence>
<evidence type="ECO:0000313" key="1">
    <source>
        <dbReference type="EMBL" id="ATW24529.1"/>
    </source>
</evidence>
<reference evidence="1 2" key="1">
    <citation type="submission" date="2016-10" db="EMBL/GenBank/DDBJ databases">
        <title>Complete Genome Sequence of Peptococcaceae strain DCMF.</title>
        <authorList>
            <person name="Edwards R.J."/>
            <person name="Holland S.I."/>
            <person name="Deshpande N.P."/>
            <person name="Wong Y.K."/>
            <person name="Ertan H."/>
            <person name="Manefield M."/>
            <person name="Russell T.L."/>
            <person name="Lee M.J."/>
        </authorList>
    </citation>
    <scope>NUCLEOTIDE SEQUENCE [LARGE SCALE GENOMIC DNA]</scope>
    <source>
        <strain evidence="1 2">DCMF</strain>
    </source>
</reference>
<keyword evidence="2" id="KW-1185">Reference proteome</keyword>